<comment type="similarity">
    <text evidence="1 4">Belongs to the short-chain dehydrogenases/reductases (SDR) family.</text>
</comment>
<dbReference type="PANTHER" id="PTHR43963">
    <property type="entry name" value="CARBONYL REDUCTASE 1-RELATED"/>
    <property type="match status" value="1"/>
</dbReference>
<dbReference type="Gene3D" id="3.40.50.720">
    <property type="entry name" value="NAD(P)-binding Rossmann-like Domain"/>
    <property type="match status" value="1"/>
</dbReference>
<comment type="caution">
    <text evidence="5">The sequence shown here is derived from an EMBL/GenBank/DDBJ whole genome shotgun (WGS) entry which is preliminary data.</text>
</comment>
<accession>A0ABP7WXC4</accession>
<evidence type="ECO:0000256" key="3">
    <source>
        <dbReference type="ARBA" id="ARBA00023002"/>
    </source>
</evidence>
<dbReference type="InterPro" id="IPR036291">
    <property type="entry name" value="NAD(P)-bd_dom_sf"/>
</dbReference>
<evidence type="ECO:0000256" key="1">
    <source>
        <dbReference type="ARBA" id="ARBA00006484"/>
    </source>
</evidence>
<dbReference type="Proteomes" id="UP001500392">
    <property type="component" value="Unassembled WGS sequence"/>
</dbReference>
<keyword evidence="2" id="KW-0521">NADP</keyword>
<evidence type="ECO:0000313" key="6">
    <source>
        <dbReference type="Proteomes" id="UP001500392"/>
    </source>
</evidence>
<dbReference type="InterPro" id="IPR002347">
    <property type="entry name" value="SDR_fam"/>
</dbReference>
<dbReference type="RefSeq" id="WP_344936385.1">
    <property type="nucleotide sequence ID" value="NZ_BAABDM010000004.1"/>
</dbReference>
<dbReference type="SUPFAM" id="SSF51735">
    <property type="entry name" value="NAD(P)-binding Rossmann-fold domains"/>
    <property type="match status" value="1"/>
</dbReference>
<name>A0ABP7WXC4_9GAMM</name>
<evidence type="ECO:0000256" key="2">
    <source>
        <dbReference type="ARBA" id="ARBA00022857"/>
    </source>
</evidence>
<protein>
    <submittedName>
        <fullName evidence="5">SDR family oxidoreductase</fullName>
    </submittedName>
</protein>
<gene>
    <name evidence="5" type="ORF">GCM10022414_24580</name>
</gene>
<proteinExistence type="inferred from homology"/>
<dbReference type="PRINTS" id="PR00081">
    <property type="entry name" value="GDHRDH"/>
</dbReference>
<reference evidence="6" key="1">
    <citation type="journal article" date="2019" name="Int. J. Syst. Evol. Microbiol.">
        <title>The Global Catalogue of Microorganisms (GCM) 10K type strain sequencing project: providing services to taxonomists for standard genome sequencing and annotation.</title>
        <authorList>
            <consortium name="The Broad Institute Genomics Platform"/>
            <consortium name="The Broad Institute Genome Sequencing Center for Infectious Disease"/>
            <person name="Wu L."/>
            <person name="Ma J."/>
        </authorList>
    </citation>
    <scope>NUCLEOTIDE SEQUENCE [LARGE SCALE GENOMIC DNA]</scope>
    <source>
        <strain evidence="6">JCM 17304</strain>
    </source>
</reference>
<dbReference type="PRINTS" id="PR00080">
    <property type="entry name" value="SDRFAMILY"/>
</dbReference>
<evidence type="ECO:0000256" key="4">
    <source>
        <dbReference type="RuleBase" id="RU000363"/>
    </source>
</evidence>
<evidence type="ECO:0000313" key="5">
    <source>
        <dbReference type="EMBL" id="GAA4098651.1"/>
    </source>
</evidence>
<organism evidence="5 6">
    <name type="scientific">Zhongshania borealis</name>
    <dbReference type="NCBI Taxonomy" id="889488"/>
    <lineage>
        <taxon>Bacteria</taxon>
        <taxon>Pseudomonadati</taxon>
        <taxon>Pseudomonadota</taxon>
        <taxon>Gammaproteobacteria</taxon>
        <taxon>Cellvibrionales</taxon>
        <taxon>Spongiibacteraceae</taxon>
        <taxon>Zhongshania</taxon>
    </lineage>
</organism>
<sequence>MSEIKTAIVTGANRGIGIETVRQLAARGIQVIATARSFEQTAALQAMAKEGLPVLVELVDISSSASVAAFAERVLQEFSAVDILINNAGVALDKWVPALGLDIDVWRQTMEVNLYGTLRMCQAFVPSMQAAGYGRIVNVSSELGSLTDIQMGSSLAYRSSKTALNSLTALLACELKNYPDILVNASCPGWVKTELGGEDAPLTPAQGADTTVWLATLPSGSASGGLYRERAVWPW</sequence>
<dbReference type="Pfam" id="PF00106">
    <property type="entry name" value="adh_short"/>
    <property type="match status" value="1"/>
</dbReference>
<keyword evidence="6" id="KW-1185">Reference proteome</keyword>
<dbReference type="EMBL" id="BAABDM010000004">
    <property type="protein sequence ID" value="GAA4098651.1"/>
    <property type="molecule type" value="Genomic_DNA"/>
</dbReference>
<dbReference type="PANTHER" id="PTHR43963:SF6">
    <property type="entry name" value="CHAIN DEHYDROGENASE FAMILY PROTEIN, PUTATIVE (AFU_ORTHOLOGUE AFUA_3G15350)-RELATED"/>
    <property type="match status" value="1"/>
</dbReference>
<keyword evidence="3" id="KW-0560">Oxidoreductase</keyword>